<dbReference type="PANTHER" id="PTHR12126">
    <property type="entry name" value="NADH-UBIQUINONE OXIDOREDUCTASE 39 KDA SUBUNIT-RELATED"/>
    <property type="match status" value="1"/>
</dbReference>
<dbReference type="InterPro" id="IPR051207">
    <property type="entry name" value="ComplexI_NDUFA9_subunit"/>
</dbReference>
<keyword evidence="4" id="KW-1185">Reference proteome</keyword>
<dbReference type="Pfam" id="PF13460">
    <property type="entry name" value="NAD_binding_10"/>
    <property type="match status" value="1"/>
</dbReference>
<organism evidence="3 4">
    <name type="scientific">Leifsonia poae</name>
    <dbReference type="NCBI Taxonomy" id="110933"/>
    <lineage>
        <taxon>Bacteria</taxon>
        <taxon>Bacillati</taxon>
        <taxon>Actinomycetota</taxon>
        <taxon>Actinomycetes</taxon>
        <taxon>Micrococcales</taxon>
        <taxon>Microbacteriaceae</taxon>
        <taxon>Leifsonia</taxon>
    </lineage>
</organism>
<accession>A0A9W6H853</accession>
<dbReference type="PANTHER" id="PTHR12126:SF11">
    <property type="entry name" value="NADH DEHYDROGENASE [UBIQUINONE] 1 ALPHA SUBCOMPLEX SUBUNIT 9, MITOCHONDRIAL"/>
    <property type="match status" value="1"/>
</dbReference>
<dbReference type="SUPFAM" id="SSF55961">
    <property type="entry name" value="Bet v1-like"/>
    <property type="match status" value="1"/>
</dbReference>
<comment type="caution">
    <text evidence="3">The sequence shown here is derived from an EMBL/GenBank/DDBJ whole genome shotgun (WGS) entry which is preliminary data.</text>
</comment>
<reference evidence="3" key="2">
    <citation type="submission" date="2023-01" db="EMBL/GenBank/DDBJ databases">
        <authorList>
            <person name="Sun Q."/>
            <person name="Evtushenko L."/>
        </authorList>
    </citation>
    <scope>NUCLEOTIDE SEQUENCE</scope>
    <source>
        <strain evidence="3">VKM Ac-1401</strain>
    </source>
</reference>
<dbReference type="Proteomes" id="UP001142372">
    <property type="component" value="Unassembled WGS sequence"/>
</dbReference>
<dbReference type="SUPFAM" id="SSF51735">
    <property type="entry name" value="NAD(P)-binding Rossmann-fold domains"/>
    <property type="match status" value="1"/>
</dbReference>
<evidence type="ECO:0000313" key="3">
    <source>
        <dbReference type="EMBL" id="GLJ75726.1"/>
    </source>
</evidence>
<dbReference type="RefSeq" id="WP_271176405.1">
    <property type="nucleotide sequence ID" value="NZ_BAAAJO010000003.1"/>
</dbReference>
<dbReference type="InterPro" id="IPR036291">
    <property type="entry name" value="NAD(P)-bd_dom_sf"/>
</dbReference>
<evidence type="ECO:0000313" key="4">
    <source>
        <dbReference type="Proteomes" id="UP001142372"/>
    </source>
</evidence>
<protein>
    <submittedName>
        <fullName evidence="3">NAD(P)-dependent oxidoreductase</fullName>
    </submittedName>
</protein>
<dbReference type="AlphaFoldDB" id="A0A9W6H853"/>
<feature type="domain" description="NAD(P)-binding" evidence="2">
    <location>
        <begin position="9"/>
        <end position="114"/>
    </location>
</feature>
<sequence>MTRRALVTGATGYIGGRLVPRLLADGFDVRVLVRSPQKLTDVPWAGDVEVATGDLHDAGSVAAAMADVDVVYYLVHSMRASGDFDEEEAGAARTVADAAERAGVSRIVYLGALHPTGVELSRHLRSRVAVGRILLDSAVPTVVLQAGVVIGSGSASFEMIRHLTEVLPYMPAPRWVRNRIQPIAIRDVLFYLRAAADLPPDVDRAFDIGGPDILRYGQMMNGFAVEAGLRQRPIAALPVFTPWLASQWVNLVTPIPRSLAVPIIESLQYDCVVQERDIDDVIPRPEGGLTGYRTAVRLALAKVRAGDVETSWRNSSVDGAPSDPLPSDPDWSGHTVYTDVRERSTEASRDSVWRVIEGIGGERGWYSFPLAWAVRGWADKLVGGVGLRRGRRDADRLQTGDALDWWRVERIQRGHELRLRAEMRVPGRAWLEMSVEPGERGSVYRQRAVFFPAGLAGRLYWFAILPFHGVIFNGMANRIVFEAESGTGVATPA</sequence>
<dbReference type="EMBL" id="BSEN01000005">
    <property type="protein sequence ID" value="GLJ75726.1"/>
    <property type="molecule type" value="Genomic_DNA"/>
</dbReference>
<dbReference type="InterPro" id="IPR021295">
    <property type="entry name" value="DUF2867"/>
</dbReference>
<proteinExistence type="predicted"/>
<dbReference type="InterPro" id="IPR016040">
    <property type="entry name" value="NAD(P)-bd_dom"/>
</dbReference>
<name>A0A9W6H853_9MICO</name>
<evidence type="ECO:0000256" key="1">
    <source>
        <dbReference type="SAM" id="MobiDB-lite"/>
    </source>
</evidence>
<dbReference type="GO" id="GO:0044877">
    <property type="term" value="F:protein-containing complex binding"/>
    <property type="evidence" value="ECO:0007669"/>
    <property type="project" value="TreeGrafter"/>
</dbReference>
<dbReference type="Gene3D" id="3.40.50.720">
    <property type="entry name" value="NAD(P)-binding Rossmann-like Domain"/>
    <property type="match status" value="1"/>
</dbReference>
<evidence type="ECO:0000259" key="2">
    <source>
        <dbReference type="Pfam" id="PF13460"/>
    </source>
</evidence>
<dbReference type="Pfam" id="PF11066">
    <property type="entry name" value="DUF2867"/>
    <property type="match status" value="1"/>
</dbReference>
<feature type="region of interest" description="Disordered" evidence="1">
    <location>
        <begin position="311"/>
        <end position="334"/>
    </location>
</feature>
<reference evidence="3" key="1">
    <citation type="journal article" date="2014" name="Int. J. Syst. Evol. Microbiol.">
        <title>Complete genome sequence of Corynebacterium casei LMG S-19264T (=DSM 44701T), isolated from a smear-ripened cheese.</title>
        <authorList>
            <consortium name="US DOE Joint Genome Institute (JGI-PGF)"/>
            <person name="Walter F."/>
            <person name="Albersmeier A."/>
            <person name="Kalinowski J."/>
            <person name="Ruckert C."/>
        </authorList>
    </citation>
    <scope>NUCLEOTIDE SEQUENCE</scope>
    <source>
        <strain evidence="3">VKM Ac-1401</strain>
    </source>
</reference>
<gene>
    <name evidence="3" type="ORF">GCM10017584_13000</name>
</gene>